<comment type="similarity">
    <text evidence="3">Belongs to the MT-A70-like family.</text>
</comment>
<dbReference type="Pfam" id="PF05063">
    <property type="entry name" value="MT-A70"/>
    <property type="match status" value="1"/>
</dbReference>
<dbReference type="GO" id="GO:0005634">
    <property type="term" value="C:nucleus"/>
    <property type="evidence" value="ECO:0007669"/>
    <property type="project" value="UniProtKB-SubCell"/>
</dbReference>
<proteinExistence type="inferred from homology"/>
<dbReference type="RefSeq" id="XP_066804922.1">
    <property type="nucleotide sequence ID" value="XM_066944999.1"/>
</dbReference>
<gene>
    <name evidence="5" type="ORF">IAR55_001876</name>
</gene>
<dbReference type="GeneID" id="92179135"/>
<name>A0AAW0Z3G7_9TREE</name>
<dbReference type="InterPro" id="IPR007757">
    <property type="entry name" value="MT-A70-like"/>
</dbReference>
<dbReference type="PROSITE" id="PS51143">
    <property type="entry name" value="MT_A70"/>
    <property type="match status" value="1"/>
</dbReference>
<reference evidence="5 6" key="1">
    <citation type="journal article" date="2024" name="bioRxiv">
        <title>Comparative genomics of Cryptococcus and Kwoniella reveals pathogenesis evolution and contrasting karyotype dynamics via intercentromeric recombination or chromosome fusion.</title>
        <authorList>
            <person name="Coelho M.A."/>
            <person name="David-Palma M."/>
            <person name="Shea T."/>
            <person name="Bowers K."/>
            <person name="McGinley-Smith S."/>
            <person name="Mohammad A.W."/>
            <person name="Gnirke A."/>
            <person name="Yurkov A.M."/>
            <person name="Nowrousian M."/>
            <person name="Sun S."/>
            <person name="Cuomo C.A."/>
            <person name="Heitman J."/>
        </authorList>
    </citation>
    <scope>NUCLEOTIDE SEQUENCE [LARGE SCALE GENOMIC DNA]</scope>
    <source>
        <strain evidence="5 6">CBS 13917</strain>
    </source>
</reference>
<dbReference type="GO" id="GO:0036396">
    <property type="term" value="C:RNA N6-methyladenosine methyltransferase complex"/>
    <property type="evidence" value="ECO:0007669"/>
    <property type="project" value="TreeGrafter"/>
</dbReference>
<keyword evidence="6" id="KW-1185">Reference proteome</keyword>
<sequence>MTALVEHRAFLTKILDRQASRRKSVDPHKVFAPAPSLAGQSRPPLTSTSSASELIDSASASEAGPSRLAAAGSSNVRVGDDKGASKDNVVNYVEEEETIRNDYSGWYGVTGEFGSNFVMGAEDEEICEEYPALKKLITLKSQLVETTSLPPLYLHLSSSSPTTIISSLSPTRFDVILINPFAAFPSSSPTGMWESTAFLPIRQLSSDPGFVFLWVGKGADEGLERGRECFAKWGFRRAEDIVWIKTNKHKRTANDGGGGGAGAGLFASQKEHCLMGIRGTVRRSTDMRFVHCNVDTDVLLWEEDEAGNTPDRPSFPPYLYTLIENFCLGTRRLELFGGSPSLARRGWVTAGLDPLPSGTSQTAVSASRALPFDATTYPSQVTESDGRPILPYHPEIDTLRPKSPQRRSRNLPGGPSGGMPSGRPSPIHTPNFRPSPQFGQTQSFSSQGGGSRMGSHTHQRQPQQTYLQQQQQMQQQMLHQQQQQQAMYAQMMAIGGGMPMGMGMMNPMGMGMGMGMSTGLPFGGGVGPQGFMAPLAGQGGVNGGQPGNWQVGQMDFPDMSMGGYDGMMGGQQQQMGQGQGFGPGSGQGGGMGWQGGWQ</sequence>
<dbReference type="InterPro" id="IPR029063">
    <property type="entry name" value="SAM-dependent_MTases_sf"/>
</dbReference>
<feature type="compositionally biased region" description="Low complexity" evidence="4">
    <location>
        <begin position="437"/>
        <end position="446"/>
    </location>
</feature>
<accession>A0AAW0Z3G7</accession>
<organism evidence="5 6">
    <name type="scientific">Kwoniella newhampshirensis</name>
    <dbReference type="NCBI Taxonomy" id="1651941"/>
    <lineage>
        <taxon>Eukaryota</taxon>
        <taxon>Fungi</taxon>
        <taxon>Dikarya</taxon>
        <taxon>Basidiomycota</taxon>
        <taxon>Agaricomycotina</taxon>
        <taxon>Tremellomycetes</taxon>
        <taxon>Tremellales</taxon>
        <taxon>Cryptococcaceae</taxon>
        <taxon>Kwoniella</taxon>
    </lineage>
</organism>
<comment type="caution">
    <text evidence="5">The sequence shown here is derived from an EMBL/GenBank/DDBJ whole genome shotgun (WGS) entry which is preliminary data.</text>
</comment>
<evidence type="ECO:0008006" key="7">
    <source>
        <dbReference type="Google" id="ProtNLM"/>
    </source>
</evidence>
<comment type="subcellular location">
    <subcellularLocation>
        <location evidence="1">Nucleus</location>
    </subcellularLocation>
</comment>
<evidence type="ECO:0000256" key="3">
    <source>
        <dbReference type="PROSITE-ProRule" id="PRU00489"/>
    </source>
</evidence>
<evidence type="ECO:0000256" key="1">
    <source>
        <dbReference type="ARBA" id="ARBA00004123"/>
    </source>
</evidence>
<feature type="compositionally biased region" description="Low complexity" evidence="4">
    <location>
        <begin position="460"/>
        <end position="471"/>
    </location>
</feature>
<feature type="compositionally biased region" description="Gly residues" evidence="4">
    <location>
        <begin position="577"/>
        <end position="598"/>
    </location>
</feature>
<evidence type="ECO:0000313" key="6">
    <source>
        <dbReference type="Proteomes" id="UP001388673"/>
    </source>
</evidence>
<dbReference type="InterPro" id="IPR045123">
    <property type="entry name" value="METTL14-like"/>
</dbReference>
<feature type="region of interest" description="Disordered" evidence="4">
    <location>
        <begin position="22"/>
        <end position="84"/>
    </location>
</feature>
<dbReference type="Proteomes" id="UP001388673">
    <property type="component" value="Unassembled WGS sequence"/>
</dbReference>
<protein>
    <recommendedName>
        <fullName evidence="7">Transcription regulator</fullName>
    </recommendedName>
</protein>
<dbReference type="KEGG" id="kne:92179135"/>
<keyword evidence="2" id="KW-0539">Nucleus</keyword>
<feature type="region of interest" description="Disordered" evidence="4">
    <location>
        <begin position="572"/>
        <end position="598"/>
    </location>
</feature>
<dbReference type="GO" id="GO:0003729">
    <property type="term" value="F:mRNA binding"/>
    <property type="evidence" value="ECO:0007669"/>
    <property type="project" value="TreeGrafter"/>
</dbReference>
<dbReference type="AlphaFoldDB" id="A0AAW0Z3G7"/>
<dbReference type="PROSITE" id="PS51592">
    <property type="entry name" value="SAM_MTA70L_2"/>
    <property type="match status" value="1"/>
</dbReference>
<feature type="region of interest" description="Disordered" evidence="4">
    <location>
        <begin position="377"/>
        <end position="471"/>
    </location>
</feature>
<feature type="compositionally biased region" description="Polar residues" evidence="4">
    <location>
        <begin position="43"/>
        <end position="52"/>
    </location>
</feature>
<evidence type="ECO:0000256" key="2">
    <source>
        <dbReference type="ARBA" id="ARBA00023242"/>
    </source>
</evidence>
<evidence type="ECO:0000256" key="4">
    <source>
        <dbReference type="SAM" id="MobiDB-lite"/>
    </source>
</evidence>
<dbReference type="EMBL" id="JBCAWK010000003">
    <property type="protein sequence ID" value="KAK8864626.1"/>
    <property type="molecule type" value="Genomic_DNA"/>
</dbReference>
<evidence type="ECO:0000313" key="5">
    <source>
        <dbReference type="EMBL" id="KAK8864626.1"/>
    </source>
</evidence>
<dbReference type="PANTHER" id="PTHR13107:SF0">
    <property type="entry name" value="N6-ADENOSINE-METHYLTRANSFERASE NON-CATALYTIC SUBUNIT"/>
    <property type="match status" value="1"/>
</dbReference>
<dbReference type="SUPFAM" id="SSF53335">
    <property type="entry name" value="S-adenosyl-L-methionine-dependent methyltransferases"/>
    <property type="match status" value="1"/>
</dbReference>
<dbReference type="PANTHER" id="PTHR13107">
    <property type="entry name" value="N6-ADENOSINE-METHYLTRANSFERASE NON-CATALYTIC SUBUNIT"/>
    <property type="match status" value="1"/>
</dbReference>